<keyword evidence="1" id="KW-1133">Transmembrane helix</keyword>
<organism evidence="2 3">
    <name type="scientific">Candidatus Dojkabacteria bacterium CG_4_10_14_0_2_um_filter_Dojkabacteria_WS6_41_15</name>
    <dbReference type="NCBI Taxonomy" id="2014249"/>
    <lineage>
        <taxon>Bacteria</taxon>
        <taxon>Candidatus Dojkabacteria</taxon>
    </lineage>
</organism>
<evidence type="ECO:0000256" key="1">
    <source>
        <dbReference type="SAM" id="Phobius"/>
    </source>
</evidence>
<feature type="transmembrane region" description="Helical" evidence="1">
    <location>
        <begin position="49"/>
        <end position="70"/>
    </location>
</feature>
<keyword evidence="1" id="KW-0472">Membrane</keyword>
<accession>A0A2M7W108</accession>
<feature type="transmembrane region" description="Helical" evidence="1">
    <location>
        <begin position="12"/>
        <end position="37"/>
    </location>
</feature>
<dbReference type="AlphaFoldDB" id="A0A2M7W108"/>
<proteinExistence type="predicted"/>
<evidence type="ECO:0000313" key="2">
    <source>
        <dbReference type="EMBL" id="PJA12660.1"/>
    </source>
</evidence>
<feature type="non-terminal residue" evidence="2">
    <location>
        <position position="140"/>
    </location>
</feature>
<reference evidence="3" key="1">
    <citation type="submission" date="2017-09" db="EMBL/GenBank/DDBJ databases">
        <title>Depth-based differentiation of microbial function through sediment-hosted aquifers and enrichment of novel symbionts in the deep terrestrial subsurface.</title>
        <authorList>
            <person name="Probst A.J."/>
            <person name="Ladd B."/>
            <person name="Jarett J.K."/>
            <person name="Geller-Mcgrath D.E."/>
            <person name="Sieber C.M.K."/>
            <person name="Emerson J.B."/>
            <person name="Anantharaman K."/>
            <person name="Thomas B.C."/>
            <person name="Malmstrom R."/>
            <person name="Stieglmeier M."/>
            <person name="Klingl A."/>
            <person name="Woyke T."/>
            <person name="Ryan C.M."/>
            <person name="Banfield J.F."/>
        </authorList>
    </citation>
    <scope>NUCLEOTIDE SEQUENCE [LARGE SCALE GENOMIC DNA]</scope>
</reference>
<sequence length="140" mass="15412">MERKRKARIYIAIFRACFAVALATFLLGFAAILWHAFDKSDPRPIVRGGLLFILCIAAGLNLFSMLFKVAPRPLKNVFFMSKASIRGTEMARTWAIFSGKKQTLVFGEEAQKSALFGIIEKISPQLAAVGVVSTGTVLRS</sequence>
<keyword evidence="1" id="KW-0812">Transmembrane</keyword>
<comment type="caution">
    <text evidence="2">The sequence shown here is derived from an EMBL/GenBank/DDBJ whole genome shotgun (WGS) entry which is preliminary data.</text>
</comment>
<gene>
    <name evidence="2" type="ORF">COX64_04235</name>
</gene>
<protein>
    <submittedName>
        <fullName evidence="2">Uncharacterized protein</fullName>
    </submittedName>
</protein>
<dbReference type="EMBL" id="PFQB01000106">
    <property type="protein sequence ID" value="PJA12660.1"/>
    <property type="molecule type" value="Genomic_DNA"/>
</dbReference>
<dbReference type="Proteomes" id="UP000228952">
    <property type="component" value="Unassembled WGS sequence"/>
</dbReference>
<evidence type="ECO:0000313" key="3">
    <source>
        <dbReference type="Proteomes" id="UP000228952"/>
    </source>
</evidence>
<name>A0A2M7W108_9BACT</name>